<proteinExistence type="predicted"/>
<name>A0AAV4UEL7_9ARAC</name>
<gene>
    <name evidence="2" type="ORF">CDAR_386761</name>
</gene>
<accession>A0AAV4UEL7</accession>
<organism evidence="2 3">
    <name type="scientific">Caerostris darwini</name>
    <dbReference type="NCBI Taxonomy" id="1538125"/>
    <lineage>
        <taxon>Eukaryota</taxon>
        <taxon>Metazoa</taxon>
        <taxon>Ecdysozoa</taxon>
        <taxon>Arthropoda</taxon>
        <taxon>Chelicerata</taxon>
        <taxon>Arachnida</taxon>
        <taxon>Araneae</taxon>
        <taxon>Araneomorphae</taxon>
        <taxon>Entelegynae</taxon>
        <taxon>Araneoidea</taxon>
        <taxon>Araneidae</taxon>
        <taxon>Caerostris</taxon>
    </lineage>
</organism>
<dbReference type="EMBL" id="BPLQ01011170">
    <property type="protein sequence ID" value="GIY56222.1"/>
    <property type="molecule type" value="Genomic_DNA"/>
</dbReference>
<evidence type="ECO:0000256" key="1">
    <source>
        <dbReference type="SAM" id="MobiDB-lite"/>
    </source>
</evidence>
<sequence>MTSKESLYSNYLITISPFPGIRRKSNHRSTPFRLYLKLRSCITTNQHRRTRIRQFLRPCSTCLHLAPSLSMRALSHPRDSHPSPVPALIPGRSGRRRPSESPARVIGVFFAAYGQ</sequence>
<dbReference type="Proteomes" id="UP001054837">
    <property type="component" value="Unassembled WGS sequence"/>
</dbReference>
<evidence type="ECO:0000313" key="3">
    <source>
        <dbReference type="Proteomes" id="UP001054837"/>
    </source>
</evidence>
<dbReference type="AlphaFoldDB" id="A0AAV4UEL7"/>
<keyword evidence="3" id="KW-1185">Reference proteome</keyword>
<reference evidence="2 3" key="1">
    <citation type="submission" date="2021-06" db="EMBL/GenBank/DDBJ databases">
        <title>Caerostris darwini draft genome.</title>
        <authorList>
            <person name="Kono N."/>
            <person name="Arakawa K."/>
        </authorList>
    </citation>
    <scope>NUCLEOTIDE SEQUENCE [LARGE SCALE GENOMIC DNA]</scope>
</reference>
<comment type="caution">
    <text evidence="2">The sequence shown here is derived from an EMBL/GenBank/DDBJ whole genome shotgun (WGS) entry which is preliminary data.</text>
</comment>
<feature type="region of interest" description="Disordered" evidence="1">
    <location>
        <begin position="73"/>
        <end position="101"/>
    </location>
</feature>
<protein>
    <submittedName>
        <fullName evidence="2">Uncharacterized protein</fullName>
    </submittedName>
</protein>
<evidence type="ECO:0000313" key="2">
    <source>
        <dbReference type="EMBL" id="GIY56222.1"/>
    </source>
</evidence>